<sequence length="77" mass="8866">MNDYQHLQRLITQATQRYLEHAGTSGKLLHDFTHNIEKNIIETTLSFCEGNYSTTAQSLGISRTTLYSKLKKHNIIK</sequence>
<dbReference type="Gene3D" id="1.10.10.60">
    <property type="entry name" value="Homeodomain-like"/>
    <property type="match status" value="1"/>
</dbReference>
<gene>
    <name evidence="2" type="ORF">MMH89_04325</name>
</gene>
<dbReference type="InterPro" id="IPR002197">
    <property type="entry name" value="HTH_Fis"/>
</dbReference>
<dbReference type="PRINTS" id="PR01590">
    <property type="entry name" value="HTHFIS"/>
</dbReference>
<keyword evidence="3" id="KW-1185">Reference proteome</keyword>
<dbReference type="SUPFAM" id="SSF46689">
    <property type="entry name" value="Homeodomain-like"/>
    <property type="match status" value="1"/>
</dbReference>
<feature type="domain" description="DNA binding HTH" evidence="1">
    <location>
        <begin position="35"/>
        <end position="73"/>
    </location>
</feature>
<dbReference type="RefSeq" id="WP_258568227.1">
    <property type="nucleotide sequence ID" value="NZ_CP092900.1"/>
</dbReference>
<name>A0ABY5DKM3_9GAMM</name>
<dbReference type="InterPro" id="IPR009057">
    <property type="entry name" value="Homeodomain-like_sf"/>
</dbReference>
<proteinExistence type="predicted"/>
<evidence type="ECO:0000313" key="3">
    <source>
        <dbReference type="Proteomes" id="UP001055955"/>
    </source>
</evidence>
<dbReference type="Proteomes" id="UP001055955">
    <property type="component" value="Chromosome"/>
</dbReference>
<reference evidence="2 3" key="1">
    <citation type="journal article" date="2022" name="Nat. Microbiol.">
        <title>The microbiome of a bacterivorous marine choanoflagellate contains a resource-demanding obligate bacterial associate.</title>
        <authorList>
            <person name="Needham D.M."/>
            <person name="Poirier C."/>
            <person name="Bachy C."/>
            <person name="George E.E."/>
            <person name="Wilken S."/>
            <person name="Yung C.C.M."/>
            <person name="Limardo A.J."/>
            <person name="Morando M."/>
            <person name="Sudek L."/>
            <person name="Malmstrom R.R."/>
            <person name="Keeling P.J."/>
            <person name="Santoro A.E."/>
            <person name="Worden A.Z."/>
        </authorList>
    </citation>
    <scope>NUCLEOTIDE SEQUENCE [LARGE SCALE GENOMIC DNA]</scope>
    <source>
        <strain evidence="2 3">Comchoano-1</strain>
    </source>
</reference>
<evidence type="ECO:0000259" key="1">
    <source>
        <dbReference type="Pfam" id="PF02954"/>
    </source>
</evidence>
<organism evidence="2 3">
    <name type="scientific">Candidatus Comchoanobacter bicostacola</name>
    <dbReference type="NCBI Taxonomy" id="2919598"/>
    <lineage>
        <taxon>Bacteria</taxon>
        <taxon>Pseudomonadati</taxon>
        <taxon>Pseudomonadota</taxon>
        <taxon>Gammaproteobacteria</taxon>
        <taxon>Candidatus Comchoanobacterales</taxon>
        <taxon>Candidatus Comchoanobacteraceae</taxon>
        <taxon>Candidatus Comchoanobacter</taxon>
    </lineage>
</organism>
<dbReference type="EMBL" id="CP092900">
    <property type="protein sequence ID" value="UTC24444.1"/>
    <property type="molecule type" value="Genomic_DNA"/>
</dbReference>
<accession>A0ABY5DKM3</accession>
<dbReference type="Pfam" id="PF02954">
    <property type="entry name" value="HTH_8"/>
    <property type="match status" value="1"/>
</dbReference>
<evidence type="ECO:0000313" key="2">
    <source>
        <dbReference type="EMBL" id="UTC24444.1"/>
    </source>
</evidence>
<protein>
    <recommendedName>
        <fullName evidence="1">DNA binding HTH domain-containing protein</fullName>
    </recommendedName>
</protein>